<proteinExistence type="inferred from homology"/>
<dbReference type="SUPFAM" id="SSF54373">
    <property type="entry name" value="FAD-linked reductases, C-terminal domain"/>
    <property type="match status" value="1"/>
</dbReference>
<dbReference type="PANTHER" id="PTHR11552:SF147">
    <property type="entry name" value="CHOLINE DEHYDROGENASE, MITOCHONDRIAL"/>
    <property type="match status" value="1"/>
</dbReference>
<dbReference type="InterPro" id="IPR000172">
    <property type="entry name" value="GMC_OxRdtase_N"/>
</dbReference>
<evidence type="ECO:0000256" key="1">
    <source>
        <dbReference type="ARBA" id="ARBA00001974"/>
    </source>
</evidence>
<keyword evidence="4 5" id="KW-0274">FAD</keyword>
<evidence type="ECO:0000256" key="5">
    <source>
        <dbReference type="PIRSR" id="PIRSR000137-2"/>
    </source>
</evidence>
<dbReference type="PROSITE" id="PS00624">
    <property type="entry name" value="GMC_OXRED_2"/>
    <property type="match status" value="1"/>
</dbReference>
<dbReference type="Pfam" id="PF00732">
    <property type="entry name" value="GMC_oxred_N"/>
    <property type="match status" value="1"/>
</dbReference>
<comment type="similarity">
    <text evidence="2">Belongs to the GMC oxidoreductase family.</text>
</comment>
<sequence>MAATMITYASILLMLVILKERQLHHNSLIQRQTWNDRYDYIVVGAGSSGCVVASRLAEDTNKTVLLIEAGGAQDLASDVPALQKTMVGSLMDWKYPTVFQPNAYKAIIGQKEILIRGKVFGGSSSINSLNYYREPHSYFKTWENLTKVKTWTHNHVFPYFSKSENNLDFRLVADYPELYNMGGPQSINTIAPDAILGRYFKNMQMMGYPINDPDGFKPFGTTMLRRTVMNGVRQSSSLSYLEKLPKVNLHTLGDAEITRVLINHRKRAIGVEFFRNGNYHKVYANEEVIVSAGAIGSPKILMLSGIGPKDHLQEHNITVLSDLKVGYNSVSTIGVMIKFDIKDQSLIQKPVENLENFYNYIIHNKGPLAYKGSALACYPEHPLPGYTDVTQGCALPRTDVLGGDLDKLVIQYKDKDAWREYYRPYLNRSYIICSSVLRRPKATGRIKLASSNPFDTPLIDPCIFCDPQDLKNFVNVFKTTINTYTTPYMKQFIEPYAKPIPGCTPCNEAYFCDSYVTCITEQLAHTATPMGGNRIGVAGDPNAVVDEKLRVFGVSRLRIVDTSIIPVPTEQGNALGIMIAEYASAMIKEDYKDMKSNFN</sequence>
<dbReference type="GO" id="GO:0050660">
    <property type="term" value="F:flavin adenine dinucleotide binding"/>
    <property type="evidence" value="ECO:0007669"/>
    <property type="project" value="InterPro"/>
</dbReference>
<name>A0A7R9KJL7_9ACAR</name>
<dbReference type="InterPro" id="IPR007867">
    <property type="entry name" value="GMC_OxRtase_C"/>
</dbReference>
<accession>A0A7R9KJL7</accession>
<dbReference type="GO" id="GO:0016614">
    <property type="term" value="F:oxidoreductase activity, acting on CH-OH group of donors"/>
    <property type="evidence" value="ECO:0007669"/>
    <property type="project" value="InterPro"/>
</dbReference>
<dbReference type="OrthoDB" id="269227at2759"/>
<keyword evidence="9" id="KW-1185">Reference proteome</keyword>
<dbReference type="EMBL" id="OC856915">
    <property type="protein sequence ID" value="CAD7624462.1"/>
    <property type="molecule type" value="Genomic_DNA"/>
</dbReference>
<dbReference type="EMBL" id="CAJPIZ010002340">
    <property type="protein sequence ID" value="CAG2104892.1"/>
    <property type="molecule type" value="Genomic_DNA"/>
</dbReference>
<keyword evidence="6" id="KW-0732">Signal</keyword>
<evidence type="ECO:0000313" key="9">
    <source>
        <dbReference type="Proteomes" id="UP000759131"/>
    </source>
</evidence>
<evidence type="ECO:0000256" key="2">
    <source>
        <dbReference type="ARBA" id="ARBA00010790"/>
    </source>
</evidence>
<dbReference type="Gene3D" id="3.50.50.60">
    <property type="entry name" value="FAD/NAD(P)-binding domain"/>
    <property type="match status" value="1"/>
</dbReference>
<dbReference type="InterPro" id="IPR036188">
    <property type="entry name" value="FAD/NAD-bd_sf"/>
</dbReference>
<gene>
    <name evidence="8" type="ORF">OSB1V03_LOCUS4907</name>
</gene>
<organism evidence="8">
    <name type="scientific">Medioppia subpectinata</name>
    <dbReference type="NCBI Taxonomy" id="1979941"/>
    <lineage>
        <taxon>Eukaryota</taxon>
        <taxon>Metazoa</taxon>
        <taxon>Ecdysozoa</taxon>
        <taxon>Arthropoda</taxon>
        <taxon>Chelicerata</taxon>
        <taxon>Arachnida</taxon>
        <taxon>Acari</taxon>
        <taxon>Acariformes</taxon>
        <taxon>Sarcoptiformes</taxon>
        <taxon>Oribatida</taxon>
        <taxon>Brachypylina</taxon>
        <taxon>Oppioidea</taxon>
        <taxon>Oppiidae</taxon>
        <taxon>Medioppia</taxon>
    </lineage>
</organism>
<feature type="signal peptide" evidence="6">
    <location>
        <begin position="1"/>
        <end position="21"/>
    </location>
</feature>
<evidence type="ECO:0000313" key="8">
    <source>
        <dbReference type="EMBL" id="CAD7624462.1"/>
    </source>
</evidence>
<dbReference type="Gene3D" id="3.30.560.10">
    <property type="entry name" value="Glucose Oxidase, domain 3"/>
    <property type="match status" value="1"/>
</dbReference>
<dbReference type="Proteomes" id="UP000759131">
    <property type="component" value="Unassembled WGS sequence"/>
</dbReference>
<dbReference type="InterPro" id="IPR012132">
    <property type="entry name" value="GMC_OxRdtase"/>
</dbReference>
<evidence type="ECO:0000256" key="3">
    <source>
        <dbReference type="ARBA" id="ARBA00022630"/>
    </source>
</evidence>
<dbReference type="Pfam" id="PF05199">
    <property type="entry name" value="GMC_oxred_C"/>
    <property type="match status" value="1"/>
</dbReference>
<reference evidence="8" key="1">
    <citation type="submission" date="2020-11" db="EMBL/GenBank/DDBJ databases">
        <authorList>
            <person name="Tran Van P."/>
        </authorList>
    </citation>
    <scope>NUCLEOTIDE SEQUENCE</scope>
</reference>
<evidence type="ECO:0000256" key="4">
    <source>
        <dbReference type="ARBA" id="ARBA00022827"/>
    </source>
</evidence>
<evidence type="ECO:0000256" key="6">
    <source>
        <dbReference type="SAM" id="SignalP"/>
    </source>
</evidence>
<dbReference type="PIRSF" id="PIRSF000137">
    <property type="entry name" value="Alcohol_oxidase"/>
    <property type="match status" value="1"/>
</dbReference>
<feature type="binding site" evidence="5">
    <location>
        <position position="119"/>
    </location>
    <ligand>
        <name>FAD</name>
        <dbReference type="ChEBI" id="CHEBI:57692"/>
    </ligand>
</feature>
<dbReference type="AlphaFoldDB" id="A0A7R9KJL7"/>
<dbReference type="PANTHER" id="PTHR11552">
    <property type="entry name" value="GLUCOSE-METHANOL-CHOLINE GMC OXIDOREDUCTASE"/>
    <property type="match status" value="1"/>
</dbReference>
<dbReference type="SUPFAM" id="SSF51905">
    <property type="entry name" value="FAD/NAD(P)-binding domain"/>
    <property type="match status" value="1"/>
</dbReference>
<protein>
    <recommendedName>
        <fullName evidence="7">Glucose-methanol-choline oxidoreductase N-terminal domain-containing protein</fullName>
    </recommendedName>
</protein>
<feature type="chain" id="PRO_5035591764" description="Glucose-methanol-choline oxidoreductase N-terminal domain-containing protein" evidence="6">
    <location>
        <begin position="22"/>
        <end position="599"/>
    </location>
</feature>
<feature type="domain" description="Glucose-methanol-choline oxidoreductase N-terminal" evidence="7">
    <location>
        <begin position="293"/>
        <end position="307"/>
    </location>
</feature>
<evidence type="ECO:0000259" key="7">
    <source>
        <dbReference type="PROSITE" id="PS00624"/>
    </source>
</evidence>
<keyword evidence="3" id="KW-0285">Flavoprotein</keyword>
<comment type="cofactor">
    <cofactor evidence="1 5">
        <name>FAD</name>
        <dbReference type="ChEBI" id="CHEBI:57692"/>
    </cofactor>
</comment>